<evidence type="ECO:0000256" key="1">
    <source>
        <dbReference type="SAM" id="MobiDB-lite"/>
    </source>
</evidence>
<name>A0A9P8HEZ0_9HYPO</name>
<dbReference type="AlphaFoldDB" id="A0A9P8HEZ0"/>
<reference evidence="2 3" key="1">
    <citation type="submission" date="2021-08" db="EMBL/GenBank/DDBJ databases">
        <title>The highly contiguous genome resource for Trichoderma semiorbis FJ059, a fungal antagonistic to plant pathogens.</title>
        <authorList>
            <person name="Liu T."/>
        </authorList>
    </citation>
    <scope>NUCLEOTIDE SEQUENCE [LARGE SCALE GENOMIC DNA]</scope>
    <source>
        <strain evidence="2 3">FJ059</strain>
    </source>
</reference>
<keyword evidence="3" id="KW-1185">Reference proteome</keyword>
<gene>
    <name evidence="2" type="ORF">TsFJ059_002551</name>
</gene>
<sequence>MRCAVLCPLERGYLAGSCCAVHVAVRGPSTARYSAVRPPDGASDGALVPRPRRPGDVPDAAAKYRCRRSRYLCSHRPRRRYSQRHHEHIWSSDDDGAHLSNATQRPAALATDATKCLQRGTRQRKRGEARPLQQRGAVLCWTHQMTPALQSAGRGRRKARGGTSGYSQLSAVRVQTRYRYAPKLASPAPPLARRCLAACRGSRLWLPESHAWPRELIAPALAPN</sequence>
<feature type="region of interest" description="Disordered" evidence="1">
    <location>
        <begin position="35"/>
        <end position="59"/>
    </location>
</feature>
<proteinExistence type="predicted"/>
<dbReference type="EMBL" id="JAIMJC010000003">
    <property type="protein sequence ID" value="KAH0527560.1"/>
    <property type="molecule type" value="Genomic_DNA"/>
</dbReference>
<organism evidence="2 3">
    <name type="scientific">Trichoderma semiorbis</name>
    <dbReference type="NCBI Taxonomy" id="1491008"/>
    <lineage>
        <taxon>Eukaryota</taxon>
        <taxon>Fungi</taxon>
        <taxon>Dikarya</taxon>
        <taxon>Ascomycota</taxon>
        <taxon>Pezizomycotina</taxon>
        <taxon>Sordariomycetes</taxon>
        <taxon>Hypocreomycetidae</taxon>
        <taxon>Hypocreales</taxon>
        <taxon>Hypocreaceae</taxon>
        <taxon>Trichoderma</taxon>
    </lineage>
</organism>
<protein>
    <submittedName>
        <fullName evidence="2">Uncharacterized protein</fullName>
    </submittedName>
</protein>
<dbReference type="Proteomes" id="UP000826573">
    <property type="component" value="Unassembled WGS sequence"/>
</dbReference>
<comment type="caution">
    <text evidence="2">The sequence shown here is derived from an EMBL/GenBank/DDBJ whole genome shotgun (WGS) entry which is preliminary data.</text>
</comment>
<evidence type="ECO:0000313" key="3">
    <source>
        <dbReference type="Proteomes" id="UP000826573"/>
    </source>
</evidence>
<evidence type="ECO:0000313" key="2">
    <source>
        <dbReference type="EMBL" id="KAH0527560.1"/>
    </source>
</evidence>
<accession>A0A9P8HEZ0</accession>